<comment type="similarity">
    <text evidence="1">Belongs to the short-chain dehydrogenases/reductases (SDR) family.</text>
</comment>
<proteinExistence type="inferred from homology"/>
<dbReference type="PANTHER" id="PTHR42760">
    <property type="entry name" value="SHORT-CHAIN DEHYDROGENASES/REDUCTASES FAMILY MEMBER"/>
    <property type="match status" value="1"/>
</dbReference>
<evidence type="ECO:0000313" key="4">
    <source>
        <dbReference type="EMBL" id="KKN47103.1"/>
    </source>
</evidence>
<evidence type="ECO:0000259" key="3">
    <source>
        <dbReference type="SMART" id="SM00822"/>
    </source>
</evidence>
<dbReference type="SMART" id="SM00822">
    <property type="entry name" value="PKS_KR"/>
    <property type="match status" value="1"/>
</dbReference>
<dbReference type="InterPro" id="IPR020904">
    <property type="entry name" value="Sc_DH/Rdtase_CS"/>
</dbReference>
<protein>
    <recommendedName>
        <fullName evidence="3">Ketoreductase domain-containing protein</fullName>
    </recommendedName>
</protein>
<organism evidence="4">
    <name type="scientific">marine sediment metagenome</name>
    <dbReference type="NCBI Taxonomy" id="412755"/>
    <lineage>
        <taxon>unclassified sequences</taxon>
        <taxon>metagenomes</taxon>
        <taxon>ecological metagenomes</taxon>
    </lineage>
</organism>
<dbReference type="InterPro" id="IPR002347">
    <property type="entry name" value="SDR_fam"/>
</dbReference>
<dbReference type="CDD" id="cd05233">
    <property type="entry name" value="SDR_c"/>
    <property type="match status" value="1"/>
</dbReference>
<keyword evidence="2" id="KW-0560">Oxidoreductase</keyword>
<accession>A0A0F9U0C8</accession>
<dbReference type="PRINTS" id="PR00080">
    <property type="entry name" value="SDRFAMILY"/>
</dbReference>
<gene>
    <name evidence="4" type="ORF">LCGC14_0666360</name>
</gene>
<comment type="caution">
    <text evidence="4">The sequence shown here is derived from an EMBL/GenBank/DDBJ whole genome shotgun (WGS) entry which is preliminary data.</text>
</comment>
<feature type="domain" description="Ketoreductase" evidence="3">
    <location>
        <begin position="9"/>
        <end position="190"/>
    </location>
</feature>
<sequence>MQYSGLKNKTAIITGAGTGIGYAICELLTIAGANVVLNDVDKELATKAAKNLDAQHSGNCLPFDGDVGDVHIIDKMVDFALEKFGRIDFVVPNAGITLFGNFLEFTPASFQEVMRLNLQGAFFLAQRVAKEMIAQGDGGRMVMMSSQVGIRAYQQLAAYGMTKAALRMFAQNLAFELGQYGITVNAVAPGATLTERTEEEQPDYKGTWAKLNPNGRVGKPEDVAKTCLFLLSDEASHINGQTIPVDGGWTTAGKYPEDLL</sequence>
<dbReference type="PRINTS" id="PR00081">
    <property type="entry name" value="GDHRDH"/>
</dbReference>
<dbReference type="PROSITE" id="PS00061">
    <property type="entry name" value="ADH_SHORT"/>
    <property type="match status" value="1"/>
</dbReference>
<dbReference type="InterPro" id="IPR036291">
    <property type="entry name" value="NAD(P)-bd_dom_sf"/>
</dbReference>
<dbReference type="AlphaFoldDB" id="A0A0F9U0C8"/>
<evidence type="ECO:0000256" key="1">
    <source>
        <dbReference type="ARBA" id="ARBA00006484"/>
    </source>
</evidence>
<dbReference type="GO" id="GO:0016616">
    <property type="term" value="F:oxidoreductase activity, acting on the CH-OH group of donors, NAD or NADP as acceptor"/>
    <property type="evidence" value="ECO:0007669"/>
    <property type="project" value="TreeGrafter"/>
</dbReference>
<dbReference type="EMBL" id="LAZR01001295">
    <property type="protein sequence ID" value="KKN47103.1"/>
    <property type="molecule type" value="Genomic_DNA"/>
</dbReference>
<dbReference type="NCBIfam" id="NF005559">
    <property type="entry name" value="PRK07231.1"/>
    <property type="match status" value="1"/>
</dbReference>
<dbReference type="FunFam" id="3.40.50.720:FF:000084">
    <property type="entry name" value="Short-chain dehydrogenase reductase"/>
    <property type="match status" value="1"/>
</dbReference>
<evidence type="ECO:0000256" key="2">
    <source>
        <dbReference type="ARBA" id="ARBA00023002"/>
    </source>
</evidence>
<dbReference type="Gene3D" id="3.40.50.720">
    <property type="entry name" value="NAD(P)-binding Rossmann-like Domain"/>
    <property type="match status" value="1"/>
</dbReference>
<reference evidence="4" key="1">
    <citation type="journal article" date="2015" name="Nature">
        <title>Complex archaea that bridge the gap between prokaryotes and eukaryotes.</title>
        <authorList>
            <person name="Spang A."/>
            <person name="Saw J.H."/>
            <person name="Jorgensen S.L."/>
            <person name="Zaremba-Niedzwiedzka K."/>
            <person name="Martijn J."/>
            <person name="Lind A.E."/>
            <person name="van Eijk R."/>
            <person name="Schleper C."/>
            <person name="Guy L."/>
            <person name="Ettema T.J."/>
        </authorList>
    </citation>
    <scope>NUCLEOTIDE SEQUENCE</scope>
</reference>
<dbReference type="InterPro" id="IPR057326">
    <property type="entry name" value="KR_dom"/>
</dbReference>
<dbReference type="SUPFAM" id="SSF51735">
    <property type="entry name" value="NAD(P)-binding Rossmann-fold domains"/>
    <property type="match status" value="1"/>
</dbReference>
<name>A0A0F9U0C8_9ZZZZ</name>
<dbReference type="Pfam" id="PF13561">
    <property type="entry name" value="adh_short_C2"/>
    <property type="match status" value="1"/>
</dbReference>
<dbReference type="PANTHER" id="PTHR42760:SF115">
    <property type="entry name" value="3-OXOACYL-[ACYL-CARRIER-PROTEIN] REDUCTASE FABG"/>
    <property type="match status" value="1"/>
</dbReference>